<reference evidence="2" key="1">
    <citation type="submission" date="2020-10" db="EMBL/GenBank/DDBJ databases">
        <authorList>
            <person name="Gilroy R."/>
        </authorList>
    </citation>
    <scope>NUCLEOTIDE SEQUENCE</scope>
    <source>
        <strain evidence="2">ChiGjej3B3-5194</strain>
    </source>
</reference>
<evidence type="ECO:0000256" key="1">
    <source>
        <dbReference type="SAM" id="Phobius"/>
    </source>
</evidence>
<organism evidence="2 3">
    <name type="scientific">Candidatus Enterousia intestinigallinarum</name>
    <dbReference type="NCBI Taxonomy" id="2840790"/>
    <lineage>
        <taxon>Bacteria</taxon>
        <taxon>Pseudomonadati</taxon>
        <taxon>Pseudomonadota</taxon>
        <taxon>Alphaproteobacteria</taxon>
        <taxon>Candidatus Enterousia</taxon>
    </lineage>
</organism>
<sequence length="73" mass="7934">MRKIISGGFLSGHRTYIISGIGILSAIGAYMVGDTDIFTMLQSIFTLGGIYFLRKSSETKGKTNGKNSRKISK</sequence>
<keyword evidence="1" id="KW-0472">Membrane</keyword>
<feature type="transmembrane region" description="Helical" evidence="1">
    <location>
        <begin position="12"/>
        <end position="31"/>
    </location>
</feature>
<dbReference type="EMBL" id="DVJI01000010">
    <property type="protein sequence ID" value="HIS70798.1"/>
    <property type="molecule type" value="Genomic_DNA"/>
</dbReference>
<dbReference type="AlphaFoldDB" id="A0A9D1FGP8"/>
<keyword evidence="1" id="KW-0812">Transmembrane</keyword>
<proteinExistence type="predicted"/>
<evidence type="ECO:0000313" key="2">
    <source>
        <dbReference type="EMBL" id="HIS70798.1"/>
    </source>
</evidence>
<reference evidence="2" key="2">
    <citation type="journal article" date="2021" name="PeerJ">
        <title>Extensive microbial diversity within the chicken gut microbiome revealed by metagenomics and culture.</title>
        <authorList>
            <person name="Gilroy R."/>
            <person name="Ravi A."/>
            <person name="Getino M."/>
            <person name="Pursley I."/>
            <person name="Horton D.L."/>
            <person name="Alikhan N.F."/>
            <person name="Baker D."/>
            <person name="Gharbi K."/>
            <person name="Hall N."/>
            <person name="Watson M."/>
            <person name="Adriaenssens E.M."/>
            <person name="Foster-Nyarko E."/>
            <person name="Jarju S."/>
            <person name="Secka A."/>
            <person name="Antonio M."/>
            <person name="Oren A."/>
            <person name="Chaudhuri R.R."/>
            <person name="La Ragione R."/>
            <person name="Hildebrand F."/>
            <person name="Pallen M.J."/>
        </authorList>
    </citation>
    <scope>NUCLEOTIDE SEQUENCE</scope>
    <source>
        <strain evidence="2">ChiGjej3B3-5194</strain>
    </source>
</reference>
<dbReference type="Proteomes" id="UP000886742">
    <property type="component" value="Unassembled WGS sequence"/>
</dbReference>
<keyword evidence="1" id="KW-1133">Transmembrane helix</keyword>
<protein>
    <submittedName>
        <fullName evidence="2">Uncharacterized protein</fullName>
    </submittedName>
</protein>
<evidence type="ECO:0000313" key="3">
    <source>
        <dbReference type="Proteomes" id="UP000886742"/>
    </source>
</evidence>
<comment type="caution">
    <text evidence="2">The sequence shown here is derived from an EMBL/GenBank/DDBJ whole genome shotgun (WGS) entry which is preliminary data.</text>
</comment>
<name>A0A9D1FGP8_9PROT</name>
<accession>A0A9D1FGP8</accession>
<gene>
    <name evidence="2" type="ORF">IAD02_02300</name>
</gene>
<feature type="transmembrane region" description="Helical" evidence="1">
    <location>
        <begin position="37"/>
        <end position="53"/>
    </location>
</feature>